<dbReference type="EMBL" id="CAKOFQ010007926">
    <property type="protein sequence ID" value="CAH2009853.1"/>
    <property type="molecule type" value="Genomic_DNA"/>
</dbReference>
<dbReference type="AlphaFoldDB" id="A0A9P0Q3W9"/>
<evidence type="ECO:0000313" key="2">
    <source>
        <dbReference type="EMBL" id="CAH1978762.1"/>
    </source>
</evidence>
<dbReference type="EMBL" id="CAKOFQ010006874">
    <property type="protein sequence ID" value="CAH1978762.1"/>
    <property type="molecule type" value="Genomic_DNA"/>
</dbReference>
<dbReference type="Proteomes" id="UP001152888">
    <property type="component" value="Unassembled WGS sequence"/>
</dbReference>
<keyword evidence="4" id="KW-1185">Reference proteome</keyword>
<accession>A0A9P0Q3W9</accession>
<gene>
    <name evidence="2" type="ORF">ACAOBT_LOCUS13251</name>
    <name evidence="3" type="ORF">ACAOBT_LOCUS31173</name>
</gene>
<comment type="caution">
    <text evidence="3">The sequence shown here is derived from an EMBL/GenBank/DDBJ whole genome shotgun (WGS) entry which is preliminary data.</text>
</comment>
<proteinExistence type="predicted"/>
<name>A0A9P0Q3W9_ACAOB</name>
<organism evidence="3 4">
    <name type="scientific">Acanthoscelides obtectus</name>
    <name type="common">Bean weevil</name>
    <name type="synonym">Bruchus obtectus</name>
    <dbReference type="NCBI Taxonomy" id="200917"/>
    <lineage>
        <taxon>Eukaryota</taxon>
        <taxon>Metazoa</taxon>
        <taxon>Ecdysozoa</taxon>
        <taxon>Arthropoda</taxon>
        <taxon>Hexapoda</taxon>
        <taxon>Insecta</taxon>
        <taxon>Pterygota</taxon>
        <taxon>Neoptera</taxon>
        <taxon>Endopterygota</taxon>
        <taxon>Coleoptera</taxon>
        <taxon>Polyphaga</taxon>
        <taxon>Cucujiformia</taxon>
        <taxon>Chrysomeloidea</taxon>
        <taxon>Chrysomelidae</taxon>
        <taxon>Bruchinae</taxon>
        <taxon>Bruchini</taxon>
        <taxon>Acanthoscelides</taxon>
    </lineage>
</organism>
<evidence type="ECO:0000313" key="3">
    <source>
        <dbReference type="EMBL" id="CAH2009853.1"/>
    </source>
</evidence>
<evidence type="ECO:0000313" key="4">
    <source>
        <dbReference type="Proteomes" id="UP001152888"/>
    </source>
</evidence>
<feature type="region of interest" description="Disordered" evidence="1">
    <location>
        <begin position="1"/>
        <end position="22"/>
    </location>
</feature>
<feature type="region of interest" description="Disordered" evidence="1">
    <location>
        <begin position="89"/>
        <end position="117"/>
    </location>
</feature>
<protein>
    <submittedName>
        <fullName evidence="3">Uncharacterized protein</fullName>
    </submittedName>
</protein>
<sequence>MQVFNEPEQTMLNRRDSDDYIPGDNTYATIQHPHRRGSSHMATISLAGDLADYATLSGVPHHQSRSNSSSLRGAPNYYEAAMGFQGSTFQVPDRRLSGSNEYDPYSGGGSTGTAGARFKGSELTINPEGHPEYIAELI</sequence>
<dbReference type="OrthoDB" id="9990384at2759"/>
<evidence type="ECO:0000256" key="1">
    <source>
        <dbReference type="SAM" id="MobiDB-lite"/>
    </source>
</evidence>
<reference evidence="3" key="1">
    <citation type="submission" date="2022-03" db="EMBL/GenBank/DDBJ databases">
        <authorList>
            <person name="Sayadi A."/>
        </authorList>
    </citation>
    <scope>NUCLEOTIDE SEQUENCE</scope>
</reference>